<proteinExistence type="predicted"/>
<dbReference type="OrthoDB" id="73532at2759"/>
<evidence type="ECO:0000256" key="1">
    <source>
        <dbReference type="SAM" id="MobiDB-lite"/>
    </source>
</evidence>
<dbReference type="EMBL" id="KB007974">
    <property type="protein sequence ID" value="ELR17357.1"/>
    <property type="molecule type" value="Genomic_DNA"/>
</dbReference>
<feature type="compositionally biased region" description="Low complexity" evidence="1">
    <location>
        <begin position="38"/>
        <end position="47"/>
    </location>
</feature>
<dbReference type="Proteomes" id="UP000011083">
    <property type="component" value="Unassembled WGS sequence"/>
</dbReference>
<evidence type="ECO:0000256" key="2">
    <source>
        <dbReference type="SAM" id="Phobius"/>
    </source>
</evidence>
<feature type="transmembrane region" description="Helical" evidence="2">
    <location>
        <begin position="309"/>
        <end position="331"/>
    </location>
</feature>
<feature type="transmembrane region" description="Helical" evidence="2">
    <location>
        <begin position="265"/>
        <end position="288"/>
    </location>
</feature>
<name>L8GWN5_ACACF</name>
<sequence length="345" mass="38709">MTSRESCSLDEGAVVAATDWANGMLGQNKSVELRLRPRTSNNTNRNSHVNIEDDHSHSNSGKAKEEEGCNSSDAMGRTGILNDQDITRRMELLANNPEAHEVPQPPPCNSLARRGLRYLSLAAILVAWLWLTSLEAKIRAVMVALTFSAIEFHFRAVTRPSAAELNKTILNSTSTINSNPGERDMRRAIGLAQVGRVSSTDQLRALVSTARARLAQSHLRTNGHTTWEQFWANVFYGPIMNDFYRHHLFALALPSFLAWDPLAQALLLTLFYPLNIWVAEVVMGYYLSRVWRRRAWYYRGRWARLDGNITLAYGPLWHLLGGLYAVGYPLVYAPAPAFLASLLVM</sequence>
<evidence type="ECO:0000313" key="4">
    <source>
        <dbReference type="Proteomes" id="UP000011083"/>
    </source>
</evidence>
<keyword evidence="2" id="KW-1133">Transmembrane helix</keyword>
<feature type="compositionally biased region" description="Basic and acidic residues" evidence="1">
    <location>
        <begin position="50"/>
        <end position="67"/>
    </location>
</feature>
<keyword evidence="2" id="KW-0812">Transmembrane</keyword>
<dbReference type="RefSeq" id="XP_004339370.1">
    <property type="nucleotide sequence ID" value="XM_004339322.1"/>
</dbReference>
<organism evidence="3 4">
    <name type="scientific">Acanthamoeba castellanii (strain ATCC 30010 / Neff)</name>
    <dbReference type="NCBI Taxonomy" id="1257118"/>
    <lineage>
        <taxon>Eukaryota</taxon>
        <taxon>Amoebozoa</taxon>
        <taxon>Discosea</taxon>
        <taxon>Longamoebia</taxon>
        <taxon>Centramoebida</taxon>
        <taxon>Acanthamoebidae</taxon>
        <taxon>Acanthamoeba</taxon>
    </lineage>
</organism>
<reference evidence="3 4" key="1">
    <citation type="journal article" date="2013" name="Genome Biol.">
        <title>Genome of Acanthamoeba castellanii highlights extensive lateral gene transfer and early evolution of tyrosine kinase signaling.</title>
        <authorList>
            <person name="Clarke M."/>
            <person name="Lohan A.J."/>
            <person name="Liu B."/>
            <person name="Lagkouvardos I."/>
            <person name="Roy S."/>
            <person name="Zafar N."/>
            <person name="Bertelli C."/>
            <person name="Schilde C."/>
            <person name="Kianianmomeni A."/>
            <person name="Burglin T.R."/>
            <person name="Frech C."/>
            <person name="Turcotte B."/>
            <person name="Kopec K.O."/>
            <person name="Synnott J.M."/>
            <person name="Choo C."/>
            <person name="Paponov I."/>
            <person name="Finkler A."/>
            <person name="Soon Heng Tan C."/>
            <person name="Hutchins A.P."/>
            <person name="Weinmeier T."/>
            <person name="Rattei T."/>
            <person name="Chu J.S."/>
            <person name="Gimenez G."/>
            <person name="Irimia M."/>
            <person name="Rigden D.J."/>
            <person name="Fitzpatrick D.A."/>
            <person name="Lorenzo-Morales J."/>
            <person name="Bateman A."/>
            <person name="Chiu C.H."/>
            <person name="Tang P."/>
            <person name="Hegemann P."/>
            <person name="Fromm H."/>
            <person name="Raoult D."/>
            <person name="Greub G."/>
            <person name="Miranda-Saavedra D."/>
            <person name="Chen N."/>
            <person name="Nash P."/>
            <person name="Ginger M.L."/>
            <person name="Horn M."/>
            <person name="Schaap P."/>
            <person name="Caler L."/>
            <person name="Loftus B."/>
        </authorList>
    </citation>
    <scope>NUCLEOTIDE SEQUENCE [LARGE SCALE GENOMIC DNA]</scope>
    <source>
        <strain evidence="3 4">Neff</strain>
    </source>
</reference>
<accession>L8GWN5</accession>
<protein>
    <submittedName>
        <fullName evidence="3">Uncharacterized protein</fullName>
    </submittedName>
</protein>
<dbReference type="GeneID" id="14918276"/>
<dbReference type="VEuPathDB" id="AmoebaDB:ACA1_060950"/>
<evidence type="ECO:0000313" key="3">
    <source>
        <dbReference type="EMBL" id="ELR17357.1"/>
    </source>
</evidence>
<keyword evidence="2" id="KW-0472">Membrane</keyword>
<feature type="region of interest" description="Disordered" evidence="1">
    <location>
        <begin position="31"/>
        <end position="78"/>
    </location>
</feature>
<dbReference type="KEGG" id="acan:ACA1_060950"/>
<keyword evidence="4" id="KW-1185">Reference proteome</keyword>
<dbReference type="AlphaFoldDB" id="L8GWN5"/>
<gene>
    <name evidence="3" type="ORF">ACA1_060950</name>
</gene>